<dbReference type="AlphaFoldDB" id="A0A4P7PS58"/>
<dbReference type="InterPro" id="IPR036913">
    <property type="entry name" value="YegP-like_sf"/>
</dbReference>
<evidence type="ECO:0000313" key="1">
    <source>
        <dbReference type="EMBL" id="QBZ97738.1"/>
    </source>
</evidence>
<organism evidence="1 2">
    <name type="scientific">Flavobacterium sangjuense</name>
    <dbReference type="NCBI Taxonomy" id="2518177"/>
    <lineage>
        <taxon>Bacteria</taxon>
        <taxon>Pseudomonadati</taxon>
        <taxon>Bacteroidota</taxon>
        <taxon>Flavobacteriia</taxon>
        <taxon>Flavobacteriales</taxon>
        <taxon>Flavobacteriaceae</taxon>
        <taxon>Flavobacterium</taxon>
    </lineage>
</organism>
<accession>A0A4P7PS58</accession>
<reference evidence="1 2" key="1">
    <citation type="submission" date="2019-04" db="EMBL/GenBank/DDBJ databases">
        <title>Flavobacterium sp. GS03.</title>
        <authorList>
            <person name="Kim H."/>
        </authorList>
    </citation>
    <scope>NUCLEOTIDE SEQUENCE [LARGE SCALE GENOMIC DNA]</scope>
    <source>
        <strain evidence="1 2">GS03</strain>
    </source>
</reference>
<evidence type="ECO:0000313" key="2">
    <source>
        <dbReference type="Proteomes" id="UP000296862"/>
    </source>
</evidence>
<dbReference type="RefSeq" id="WP_136151678.1">
    <property type="nucleotide sequence ID" value="NZ_CP038810.1"/>
</dbReference>
<dbReference type="EMBL" id="CP038810">
    <property type="protein sequence ID" value="QBZ97738.1"/>
    <property type="molecule type" value="Genomic_DNA"/>
</dbReference>
<dbReference type="KEGG" id="fsn:GS03_01236"/>
<dbReference type="OrthoDB" id="1439045at2"/>
<evidence type="ECO:0008006" key="3">
    <source>
        <dbReference type="Google" id="ProtNLM"/>
    </source>
</evidence>
<gene>
    <name evidence="1" type="ORF">GS03_01236</name>
</gene>
<protein>
    <recommendedName>
        <fullName evidence="3">DUF1508 domain-containing protein</fullName>
    </recommendedName>
</protein>
<sequence>MSTFVISKRYNGDYKFVFASRKGKTIFTSIACKHKSDCESMILAIKENMALFAFTKVRKASNKYFFRLSKDGLVLANSRKFSTELMLQKGIDEIITYAHKAEILDFSENDFAFSDDSAVFEEGAQ</sequence>
<name>A0A4P7PS58_9FLAO</name>
<keyword evidence="2" id="KW-1185">Reference proteome</keyword>
<dbReference type="Proteomes" id="UP000296862">
    <property type="component" value="Chromosome"/>
</dbReference>
<proteinExistence type="predicted"/>
<dbReference type="Gene3D" id="2.30.29.80">
    <property type="match status" value="1"/>
</dbReference>
<dbReference type="SUPFAM" id="SSF160113">
    <property type="entry name" value="YegP-like"/>
    <property type="match status" value="2"/>
</dbReference>